<gene>
    <name evidence="2" type="ORF">S01H4_26150</name>
</gene>
<proteinExistence type="predicted"/>
<sequence>MNKAFIEKRNEVKQKLESFDQNAHNYQNVMKEFKEKLEKVKRS</sequence>
<reference evidence="2" key="1">
    <citation type="journal article" date="2014" name="Front. Microbiol.">
        <title>High frequency of phylogenetically diverse reductive dehalogenase-homologous genes in deep subseafloor sedimentary metagenomes.</title>
        <authorList>
            <person name="Kawai M."/>
            <person name="Futagami T."/>
            <person name="Toyoda A."/>
            <person name="Takaki Y."/>
            <person name="Nishi S."/>
            <person name="Hori S."/>
            <person name="Arai W."/>
            <person name="Tsubouchi T."/>
            <person name="Morono Y."/>
            <person name="Uchiyama I."/>
            <person name="Ito T."/>
            <person name="Fujiyama A."/>
            <person name="Inagaki F."/>
            <person name="Takami H."/>
        </authorList>
    </citation>
    <scope>NUCLEOTIDE SEQUENCE</scope>
    <source>
        <strain evidence="2">Expedition CK06-06</strain>
    </source>
</reference>
<evidence type="ECO:0000256" key="1">
    <source>
        <dbReference type="SAM" id="Coils"/>
    </source>
</evidence>
<comment type="caution">
    <text evidence="2">The sequence shown here is derived from an EMBL/GenBank/DDBJ whole genome shotgun (WGS) entry which is preliminary data.</text>
</comment>
<evidence type="ECO:0000313" key="2">
    <source>
        <dbReference type="EMBL" id="GAG82484.1"/>
    </source>
</evidence>
<organism evidence="2">
    <name type="scientific">marine sediment metagenome</name>
    <dbReference type="NCBI Taxonomy" id="412755"/>
    <lineage>
        <taxon>unclassified sequences</taxon>
        <taxon>metagenomes</taxon>
        <taxon>ecological metagenomes</taxon>
    </lineage>
</organism>
<dbReference type="EMBL" id="BART01012557">
    <property type="protein sequence ID" value="GAG82484.1"/>
    <property type="molecule type" value="Genomic_DNA"/>
</dbReference>
<accession>X1AJP5</accession>
<dbReference type="AlphaFoldDB" id="X1AJP5"/>
<name>X1AJP5_9ZZZZ</name>
<keyword evidence="1" id="KW-0175">Coiled coil</keyword>
<feature type="coiled-coil region" evidence="1">
    <location>
        <begin position="2"/>
        <end position="43"/>
    </location>
</feature>
<protein>
    <submittedName>
        <fullName evidence="2">Uncharacterized protein</fullName>
    </submittedName>
</protein>